<dbReference type="Proteomes" id="UP000030403">
    <property type="component" value="Unassembled WGS sequence"/>
</dbReference>
<feature type="transmembrane region" description="Helical" evidence="13">
    <location>
        <begin position="109"/>
        <end position="133"/>
    </location>
</feature>
<keyword evidence="6 12" id="KW-1133">Transmembrane helix</keyword>
<evidence type="ECO:0000256" key="12">
    <source>
        <dbReference type="HAMAP-Rule" id="MF_00287"/>
    </source>
</evidence>
<keyword evidence="4 12" id="KW-0812">Transmembrane</keyword>
<keyword evidence="9 12" id="KW-1015">Disulfide bond</keyword>
<dbReference type="eggNOG" id="COG1495">
    <property type="taxonomic scope" value="Bacteria"/>
</dbReference>
<evidence type="ECO:0000256" key="5">
    <source>
        <dbReference type="ARBA" id="ARBA00022982"/>
    </source>
</evidence>
<comment type="function">
    <text evidence="12">Required for disulfide bond formation in some proteins.</text>
</comment>
<evidence type="ECO:0000256" key="4">
    <source>
        <dbReference type="ARBA" id="ARBA00022692"/>
    </source>
</evidence>
<dbReference type="NCBIfam" id="NF002849">
    <property type="entry name" value="PRK03113.1"/>
    <property type="match status" value="1"/>
</dbReference>
<dbReference type="InterPro" id="IPR003752">
    <property type="entry name" value="DiS_bond_form_DsbB/BdbC"/>
</dbReference>
<evidence type="ECO:0000256" key="11">
    <source>
        <dbReference type="ARBA" id="ARBA00023284"/>
    </source>
</evidence>
<protein>
    <recommendedName>
        <fullName evidence="12">Probable disulfide formation protein</fullName>
    </recommendedName>
    <alternativeName>
        <fullName evidence="12">Disulfide oxidoreductase</fullName>
    </alternativeName>
    <alternativeName>
        <fullName evidence="12">Thiol-disulfide oxidoreductase</fullName>
    </alternativeName>
</protein>
<evidence type="ECO:0000256" key="3">
    <source>
        <dbReference type="ARBA" id="ARBA00022448"/>
    </source>
</evidence>
<evidence type="ECO:0000256" key="2">
    <source>
        <dbReference type="ARBA" id="ARBA00007602"/>
    </source>
</evidence>
<dbReference type="HAMAP" id="MF_00287">
    <property type="entry name" value="BdbC"/>
    <property type="match status" value="1"/>
</dbReference>
<evidence type="ECO:0000313" key="14">
    <source>
        <dbReference type="EMBL" id="KGX83776.1"/>
    </source>
</evidence>
<keyword evidence="3 12" id="KW-0813">Transport</keyword>
<dbReference type="GO" id="GO:0015035">
    <property type="term" value="F:protein-disulfide reductase activity"/>
    <property type="evidence" value="ECO:0007669"/>
    <property type="project" value="UniProtKB-UniRule"/>
</dbReference>
<evidence type="ECO:0000256" key="1">
    <source>
        <dbReference type="ARBA" id="ARBA00004141"/>
    </source>
</evidence>
<reference evidence="14 15" key="1">
    <citation type="submission" date="2013-08" db="EMBL/GenBank/DDBJ databases">
        <authorList>
            <person name="Huang J."/>
            <person name="Wang G."/>
        </authorList>
    </citation>
    <scope>NUCLEOTIDE SEQUENCE [LARGE SCALE GENOMIC DNA]</scope>
    <source>
        <strain evidence="14 15">BH030004</strain>
    </source>
</reference>
<feature type="transmembrane region" description="Helical" evidence="13">
    <location>
        <begin position="39"/>
        <end position="57"/>
    </location>
</feature>
<comment type="caution">
    <text evidence="12">Lacks conserved residue(s) required for the propagation of feature annotation.</text>
</comment>
<accession>A0A0A5FSL2</accession>
<keyword evidence="5 12" id="KW-0249">Electron transport</keyword>
<dbReference type="InterPro" id="IPR012187">
    <property type="entry name" value="Disulphide_bond_form_BdbC"/>
</dbReference>
<evidence type="ECO:0000256" key="10">
    <source>
        <dbReference type="ARBA" id="ARBA00023186"/>
    </source>
</evidence>
<dbReference type="Pfam" id="PF02600">
    <property type="entry name" value="DsbB"/>
    <property type="match status" value="1"/>
</dbReference>
<keyword evidence="12" id="KW-1003">Cell membrane</keyword>
<dbReference type="PIRSF" id="PIRSF036659">
    <property type="entry name" value="BdbC"/>
    <property type="match status" value="1"/>
</dbReference>
<feature type="disulfide bond" description="Redox-active" evidence="12">
    <location>
        <begin position="35"/>
        <end position="38"/>
    </location>
</feature>
<evidence type="ECO:0000256" key="6">
    <source>
        <dbReference type="ARBA" id="ARBA00022989"/>
    </source>
</evidence>
<keyword evidence="8 12" id="KW-0472">Membrane</keyword>
<comment type="subcellular location">
    <subcellularLocation>
        <location evidence="12">Cell membrane</location>
        <topology evidence="12">Multi-pass membrane protein</topology>
    </subcellularLocation>
    <subcellularLocation>
        <location evidence="1">Membrane</location>
        <topology evidence="1">Multi-pass membrane protein</topology>
    </subcellularLocation>
</comment>
<evidence type="ECO:0000256" key="8">
    <source>
        <dbReference type="ARBA" id="ARBA00023136"/>
    </source>
</evidence>
<evidence type="ECO:0000313" key="15">
    <source>
        <dbReference type="Proteomes" id="UP000030403"/>
    </source>
</evidence>
<keyword evidence="11 12" id="KW-0676">Redox-active center</keyword>
<comment type="similarity">
    <text evidence="2 12">Belongs to the DsbB family. BdbC subfamily.</text>
</comment>
<dbReference type="SUPFAM" id="SSF158442">
    <property type="entry name" value="DsbB-like"/>
    <property type="match status" value="1"/>
</dbReference>
<gene>
    <name evidence="12" type="primary">bdbC</name>
    <name evidence="14" type="ORF">N783_21685</name>
</gene>
<keyword evidence="15" id="KW-1185">Reference proteome</keyword>
<evidence type="ECO:0000256" key="7">
    <source>
        <dbReference type="ARBA" id="ARBA00023002"/>
    </source>
</evidence>
<dbReference type="Gene3D" id="1.20.1550.10">
    <property type="entry name" value="DsbB-like"/>
    <property type="match status" value="1"/>
</dbReference>
<keyword evidence="10 12" id="KW-0143">Chaperone</keyword>
<dbReference type="PANTHER" id="PTHR43469:SF1">
    <property type="entry name" value="SPBETA PROPHAGE-DERIVED DISULFIDE BOND FORMATION PROTEIN B"/>
    <property type="match status" value="1"/>
</dbReference>
<dbReference type="AlphaFoldDB" id="A0A0A5FSL2"/>
<dbReference type="STRING" id="1385511.GCA_000425225_04134"/>
<organism evidence="14 15">
    <name type="scientific">Pontibacillus marinus BH030004 = DSM 16465</name>
    <dbReference type="NCBI Taxonomy" id="1385511"/>
    <lineage>
        <taxon>Bacteria</taxon>
        <taxon>Bacillati</taxon>
        <taxon>Bacillota</taxon>
        <taxon>Bacilli</taxon>
        <taxon>Bacillales</taxon>
        <taxon>Bacillaceae</taxon>
        <taxon>Pontibacillus</taxon>
    </lineage>
</organism>
<dbReference type="GO" id="GO:0005886">
    <property type="term" value="C:plasma membrane"/>
    <property type="evidence" value="ECO:0007669"/>
    <property type="project" value="UniProtKB-SubCell"/>
</dbReference>
<comment type="caution">
    <text evidence="14">The sequence shown here is derived from an EMBL/GenBank/DDBJ whole genome shotgun (WGS) entry which is preliminary data.</text>
</comment>
<feature type="transmembrane region" description="Helical" evidence="13">
    <location>
        <begin position="66"/>
        <end position="84"/>
    </location>
</feature>
<evidence type="ECO:0000256" key="13">
    <source>
        <dbReference type="SAM" id="Phobius"/>
    </source>
</evidence>
<keyword evidence="7 12" id="KW-0560">Oxidoreductase</keyword>
<dbReference type="PANTHER" id="PTHR43469">
    <property type="entry name" value="DISULFIDE FORMATION PROTEIN-RELATED"/>
    <property type="match status" value="1"/>
</dbReference>
<name>A0A0A5FSL2_9BACI</name>
<feature type="transmembrane region" description="Helical" evidence="13">
    <location>
        <begin position="7"/>
        <end position="27"/>
    </location>
</feature>
<proteinExistence type="inferred from homology"/>
<dbReference type="RefSeq" id="WP_231566642.1">
    <property type="nucleotide sequence ID" value="NZ_AULJ01000075.1"/>
</dbReference>
<evidence type="ECO:0000256" key="9">
    <source>
        <dbReference type="ARBA" id="ARBA00023157"/>
    </source>
</evidence>
<dbReference type="InterPro" id="IPR023380">
    <property type="entry name" value="DsbB-like_sf"/>
</dbReference>
<sequence length="139" mass="15784">MNQKSEVVLFIAWVQAVIAVLGSLYFSEVKDFIPCEMCWFQRILMYPLVLVYGISLIKKDLRYAEAGLYLSGIGILVSTYHYGIQKVPALQHGAGSCGIVPCDGQYINLYGFITIPFLAWVAFIVIFICHLWLKRQVKQ</sequence>
<dbReference type="EMBL" id="AVPF01000083">
    <property type="protein sequence ID" value="KGX83776.1"/>
    <property type="molecule type" value="Genomic_DNA"/>
</dbReference>
<dbReference type="GO" id="GO:0006457">
    <property type="term" value="P:protein folding"/>
    <property type="evidence" value="ECO:0007669"/>
    <property type="project" value="InterPro"/>
</dbReference>